<dbReference type="EMBL" id="QEAM01000055">
    <property type="protein sequence ID" value="TPX48287.1"/>
    <property type="molecule type" value="Genomic_DNA"/>
</dbReference>
<dbReference type="Gene3D" id="1.10.287.1150">
    <property type="entry name" value="TPP helical domain"/>
    <property type="match status" value="1"/>
</dbReference>
<organism evidence="20 21">
    <name type="scientific">Synchytrium endobioticum</name>
    <dbReference type="NCBI Taxonomy" id="286115"/>
    <lineage>
        <taxon>Eukaryota</taxon>
        <taxon>Fungi</taxon>
        <taxon>Fungi incertae sedis</taxon>
        <taxon>Chytridiomycota</taxon>
        <taxon>Chytridiomycota incertae sedis</taxon>
        <taxon>Chytridiomycetes</taxon>
        <taxon>Synchytriales</taxon>
        <taxon>Synchytriaceae</taxon>
        <taxon>Synchytrium</taxon>
    </lineage>
</organism>
<keyword evidence="6" id="KW-0816">Tricarboxylic acid cycle</keyword>
<dbReference type="Proteomes" id="UP000317494">
    <property type="component" value="Unassembled WGS sequence"/>
</dbReference>
<dbReference type="Gene3D" id="3.40.50.11610">
    <property type="entry name" value="Multifunctional 2-oxoglutarate metabolism enzyme, C-terminal domain"/>
    <property type="match status" value="1"/>
</dbReference>
<dbReference type="FunFam" id="3.40.50.12470:FF:000003">
    <property type="entry name" value="2-oxoglutarate dehydrogenase E1 component"/>
    <property type="match status" value="1"/>
</dbReference>
<dbReference type="GO" id="GO:0004591">
    <property type="term" value="F:oxoglutarate dehydrogenase (succinyl-transferring) activity"/>
    <property type="evidence" value="ECO:0007669"/>
    <property type="project" value="UniProtKB-EC"/>
</dbReference>
<dbReference type="GO" id="GO:0046872">
    <property type="term" value="F:metal ion binding"/>
    <property type="evidence" value="ECO:0007669"/>
    <property type="project" value="UniProtKB-KW"/>
</dbReference>
<dbReference type="Pfam" id="PF02779">
    <property type="entry name" value="Transket_pyr"/>
    <property type="match status" value="1"/>
</dbReference>
<keyword evidence="21" id="KW-1185">Reference proteome</keyword>
<keyword evidence="9" id="KW-0809">Transit peptide</keyword>
<evidence type="ECO:0000256" key="7">
    <source>
        <dbReference type="ARBA" id="ARBA00022723"/>
    </source>
</evidence>
<dbReference type="Pfam" id="PF16870">
    <property type="entry name" value="OxoGdeHyase_C"/>
    <property type="match status" value="1"/>
</dbReference>
<evidence type="ECO:0000256" key="15">
    <source>
        <dbReference type="ARBA" id="ARBA00042984"/>
    </source>
</evidence>
<name>A0A507DEI8_9FUNG</name>
<dbReference type="InterPro" id="IPR032106">
    <property type="entry name" value="2-oxogl_dehyd_N"/>
</dbReference>
<sequence>MLRNLSRAVLARSGAIGRTSHLCPRPVLARISQFTTAAYNRHASEAPSTGNDTTSRPKNASKIFPPLSQAEDFLSGSAANYIAEMYSAWLHDPKSVHISWQVYFRNILAAEPGSPFIPPPTITGSASTSTTSATLSHFSLPAKLKGAATTPLQLSLDEVIGDAILEPENFPKVPASEVMDHMKVQLMVRAYQVRGHQLANLDPLGISHTDASEAPELDYRFYGFTEADLKRPFFLGLGILPWFLQNENKKNLTLQEIIDRLQRTYCGSIGVEYSHIPDRRQCDWLRQRFEVPTPYKYTKEEKQVILDRLSWAHSFERFVAAKYPSEKRFGLEGCETLIPGMKAMIDHSVELGVETIVMGMPHRGRLNVLCNVVRKPLESIFTEFSHSAESTVEGSGDVKYHLGMNFDRPTPSGKRVHLSLAANPSHLEAVNPVVQGKVRATQFYDNDEVERKKSMAVLLHGDAAFAGQGIVYETLGMSDLPFYTTGGSIHIIVNNQIGFTTDPRFSRSTPYCSDVAKTVSAPIFHVNGDDTEAVVYCMELASEWRAKFKKDVVLDIVCYRKHGHNETDQPQFTQPRMYKRIAEMKPTFDLYVKQLVAEGTFTEAEIKVIQDRIWNTLEEKYKQSKDYVPSNTDWVSSTWEGFKSPQELAESTVQPHFSGIELELLRHIGIAASSYPKDFTVHPNLARILRTREKTLKDGDGIDWATAESMSFGTLLAEGNHVRLSGQDVERGTFSQRHAVLHDQQREALYVPLNHLVSSGAVKSAAPITVCNSSLSEFGILGFELGYSMIDPNQLVLWEAQFGDFANTAQPIIDQFIAGGEQKWLQRTGITLLLPHGYDGQGPEHSSARLERFLQLVDEDPYTMPPTDRMDKRSYARQHQDVNMQVVYPSVPSNYFHVLRRQVHRDFRKPLIVLASKALLRHPLAKSALAEMGPQTRFQRLIPEVLHPNPLEGMVVGRPPNQEDSEVLWSGNNAEPRIPYALQKTTDGFSLAPPNEVKTLIFCTGQVYYLLYRARAMNKLRDVAIVRLEQITPFPFWEVKRVVDMYSKKLEEVVWCQEEAMNSGAWSFVEPRLETAIAKSKWWENGGASKALERLHATRAPGGLANANDHHGNVEESTSIRGSHVIRYAGRDPAAAPATGFKTQHDFEERMLVSEALMKGKLLKPKGIVDKKLWGDEFLENLSWPNTDIKTPMLSVLMKKMAADIDTVFSNQIVGMLSLLKEHVVEVVGEEGEQAVAEIEAWVDEFSEDDLPNPPPPVQVFYEVYRLLPAPYRWSIVPHTSFGDGYVTMSEECLFDLLFVP</sequence>
<evidence type="ECO:0000313" key="20">
    <source>
        <dbReference type="EMBL" id="TPX49278.1"/>
    </source>
</evidence>
<keyword evidence="7" id="KW-0479">Metal-binding</keyword>
<evidence type="ECO:0000313" key="21">
    <source>
        <dbReference type="Proteomes" id="UP000317494"/>
    </source>
</evidence>
<dbReference type="InterPro" id="IPR001017">
    <property type="entry name" value="DH_E1"/>
</dbReference>
<dbReference type="Gene3D" id="3.40.50.12470">
    <property type="match status" value="1"/>
</dbReference>
<dbReference type="Gene3D" id="3.40.50.970">
    <property type="match status" value="1"/>
</dbReference>
<dbReference type="SMART" id="SM00861">
    <property type="entry name" value="Transket_pyr"/>
    <property type="match status" value="1"/>
</dbReference>
<dbReference type="Proteomes" id="UP000320475">
    <property type="component" value="Unassembled WGS sequence"/>
</dbReference>
<dbReference type="STRING" id="286115.A0A507DEI8"/>
<dbReference type="EMBL" id="QEAN01000085">
    <property type="protein sequence ID" value="TPX49278.1"/>
    <property type="molecule type" value="Genomic_DNA"/>
</dbReference>
<dbReference type="OrthoDB" id="413077at2759"/>
<reference evidence="21 22" key="1">
    <citation type="journal article" date="2019" name="Sci. Rep.">
        <title>Comparative genomics of chytrid fungi reveal insights into the obligate biotrophic and pathogenic lifestyle of Synchytrium endobioticum.</title>
        <authorList>
            <person name="van de Vossenberg B.T.L.H."/>
            <person name="Warris S."/>
            <person name="Nguyen H.D.T."/>
            <person name="van Gent-Pelzer M.P.E."/>
            <person name="Joly D.L."/>
            <person name="van de Geest H.C."/>
            <person name="Bonants P.J.M."/>
            <person name="Smith D.S."/>
            <person name="Levesque C.A."/>
            <person name="van der Lee T.A.J."/>
        </authorList>
    </citation>
    <scope>NUCLEOTIDE SEQUENCE [LARGE SCALE GENOMIC DNA]</scope>
    <source>
        <strain evidence="19 22">LEV6574</strain>
        <strain evidence="20 21">MB42</strain>
    </source>
</reference>
<dbReference type="InterPro" id="IPR042179">
    <property type="entry name" value="KGD_C_sf"/>
</dbReference>
<comment type="cofactor">
    <cofactor evidence="1">
        <name>Mg(2+)</name>
        <dbReference type="ChEBI" id="CHEBI:18420"/>
    </cofactor>
</comment>
<evidence type="ECO:0000256" key="6">
    <source>
        <dbReference type="ARBA" id="ARBA00022532"/>
    </source>
</evidence>
<dbReference type="Pfam" id="PF00676">
    <property type="entry name" value="E1_dh"/>
    <property type="match status" value="1"/>
</dbReference>
<evidence type="ECO:0000256" key="3">
    <source>
        <dbReference type="ARBA" id="ARBA00004305"/>
    </source>
</evidence>
<dbReference type="VEuPathDB" id="FungiDB:SeMB42_g02672"/>
<dbReference type="Pfam" id="PF16078">
    <property type="entry name" value="2-oxogl_dehyd_N"/>
    <property type="match status" value="1"/>
</dbReference>
<keyword evidence="12" id="KW-0496">Mitochondrion</keyword>
<gene>
    <name evidence="20" type="primary">KGD1</name>
    <name evidence="19" type="ORF">SeLEV6574_g02116</name>
    <name evidence="20" type="ORF">SeMB42_g02672</name>
</gene>
<evidence type="ECO:0000313" key="19">
    <source>
        <dbReference type="EMBL" id="TPX48287.1"/>
    </source>
</evidence>
<accession>A0A507DEI8</accession>
<keyword evidence="10" id="KW-0560">Oxidoreductase</keyword>
<evidence type="ECO:0000259" key="18">
    <source>
        <dbReference type="SMART" id="SM00861"/>
    </source>
</evidence>
<evidence type="ECO:0000256" key="4">
    <source>
        <dbReference type="ARBA" id="ARBA00006936"/>
    </source>
</evidence>
<dbReference type="NCBIfam" id="NF006914">
    <property type="entry name" value="PRK09404.1"/>
    <property type="match status" value="1"/>
</dbReference>
<comment type="caution">
    <text evidence="20">The sequence shown here is derived from an EMBL/GenBank/DDBJ whole genome shotgun (WGS) entry which is preliminary data.</text>
</comment>
<feature type="region of interest" description="Disordered" evidence="17">
    <location>
        <begin position="42"/>
        <end position="62"/>
    </location>
</feature>
<evidence type="ECO:0000256" key="17">
    <source>
        <dbReference type="SAM" id="MobiDB-lite"/>
    </source>
</evidence>
<evidence type="ECO:0000256" key="11">
    <source>
        <dbReference type="ARBA" id="ARBA00023052"/>
    </source>
</evidence>
<dbReference type="CDD" id="cd02016">
    <property type="entry name" value="TPP_E1_OGDC_like"/>
    <property type="match status" value="1"/>
</dbReference>
<evidence type="ECO:0000313" key="22">
    <source>
        <dbReference type="Proteomes" id="UP000320475"/>
    </source>
</evidence>
<evidence type="ECO:0000256" key="2">
    <source>
        <dbReference type="ARBA" id="ARBA00001964"/>
    </source>
</evidence>
<dbReference type="NCBIfam" id="TIGR00239">
    <property type="entry name" value="2oxo_dh_E1"/>
    <property type="match status" value="1"/>
</dbReference>
<dbReference type="GO" id="GO:0006099">
    <property type="term" value="P:tricarboxylic acid cycle"/>
    <property type="evidence" value="ECO:0007669"/>
    <property type="project" value="UniProtKB-KW"/>
</dbReference>
<feature type="domain" description="Transketolase-like pyrimidine-binding" evidence="18">
    <location>
        <begin position="702"/>
        <end position="922"/>
    </location>
</feature>
<evidence type="ECO:0000256" key="16">
    <source>
        <dbReference type="ARBA" id="ARBA00051911"/>
    </source>
</evidence>
<dbReference type="NCBIfam" id="NF008907">
    <property type="entry name" value="PRK12270.1"/>
    <property type="match status" value="1"/>
</dbReference>
<evidence type="ECO:0000256" key="8">
    <source>
        <dbReference type="ARBA" id="ARBA00022842"/>
    </source>
</evidence>
<dbReference type="InterPro" id="IPR031717">
    <property type="entry name" value="ODO-1/KGD_C"/>
</dbReference>
<dbReference type="InterPro" id="IPR005475">
    <property type="entry name" value="Transketolase-like_Pyr-bd"/>
</dbReference>
<proteinExistence type="inferred from homology"/>
<dbReference type="InterPro" id="IPR011603">
    <property type="entry name" value="2oxoglutarate_DH_E1"/>
</dbReference>
<dbReference type="PANTHER" id="PTHR23152:SF4">
    <property type="entry name" value="2-OXOADIPATE DEHYDROGENASE COMPLEX COMPONENT E1"/>
    <property type="match status" value="1"/>
</dbReference>
<dbReference type="FunFam" id="3.40.50.970:FF:000002">
    <property type="entry name" value="2-oxoglutarate dehydrogenase, E1 component"/>
    <property type="match status" value="1"/>
</dbReference>
<keyword evidence="8" id="KW-0460">Magnesium</keyword>
<comment type="catalytic activity">
    <reaction evidence="16">
        <text>N(6)-[(R)-lipoyl]-L-lysyl-[protein] + 2-oxoglutarate + H(+) = N(6)-[(R)-S(8)-succinyldihydrolipoyl]-L-lysyl-[protein] + CO2</text>
        <dbReference type="Rhea" id="RHEA:12188"/>
        <dbReference type="Rhea" id="RHEA-COMP:10474"/>
        <dbReference type="Rhea" id="RHEA-COMP:20092"/>
        <dbReference type="ChEBI" id="CHEBI:15378"/>
        <dbReference type="ChEBI" id="CHEBI:16526"/>
        <dbReference type="ChEBI" id="CHEBI:16810"/>
        <dbReference type="ChEBI" id="CHEBI:83099"/>
        <dbReference type="ChEBI" id="CHEBI:83120"/>
        <dbReference type="EC" id="1.2.4.2"/>
    </reaction>
</comment>
<evidence type="ECO:0000256" key="9">
    <source>
        <dbReference type="ARBA" id="ARBA00022946"/>
    </source>
</evidence>
<keyword evidence="11" id="KW-0786">Thiamine pyrophosphate</keyword>
<dbReference type="GO" id="GO:0030976">
    <property type="term" value="F:thiamine pyrophosphate binding"/>
    <property type="evidence" value="ECO:0007669"/>
    <property type="project" value="InterPro"/>
</dbReference>
<comment type="cofactor">
    <cofactor evidence="2">
        <name>thiamine diphosphate</name>
        <dbReference type="ChEBI" id="CHEBI:58937"/>
    </cofactor>
</comment>
<dbReference type="InterPro" id="IPR029061">
    <property type="entry name" value="THDP-binding"/>
</dbReference>
<dbReference type="PANTHER" id="PTHR23152">
    <property type="entry name" value="2-OXOGLUTARATE DEHYDROGENASE"/>
    <property type="match status" value="1"/>
</dbReference>
<comment type="similarity">
    <text evidence="4">Belongs to the alpha-ketoglutarate dehydrogenase family.</text>
</comment>
<dbReference type="EC" id="1.2.4.2" evidence="5"/>
<evidence type="ECO:0000256" key="13">
    <source>
        <dbReference type="ARBA" id="ARBA00037426"/>
    </source>
</evidence>
<comment type="function">
    <text evidence="13">The 2-oxoglutarate dehydrogenase complex catalyzes the overall conversion of 2-oxoglutarate to succinyl-CoA and CO(2). It contains multiple copies of three enzymatic components: 2-oxoglutarate dehydrogenase (E1), dihydrolipoamide succinyltransferase (E2) and lipoamide dehydrogenase (E3).</text>
</comment>
<feature type="compositionally biased region" description="Polar residues" evidence="17">
    <location>
        <begin position="46"/>
        <end position="58"/>
    </location>
</feature>
<protein>
    <recommendedName>
        <fullName evidence="14">2-oxoglutarate dehydrogenase, mitochondrial</fullName>
        <ecNumber evidence="5">1.2.4.2</ecNumber>
    </recommendedName>
    <alternativeName>
        <fullName evidence="15">2-oxoglutarate dehydrogenase complex component E1</fullName>
    </alternativeName>
</protein>
<comment type="subcellular location">
    <subcellularLocation>
        <location evidence="3">Mitochondrion matrix</location>
    </subcellularLocation>
</comment>
<evidence type="ECO:0000256" key="1">
    <source>
        <dbReference type="ARBA" id="ARBA00001946"/>
    </source>
</evidence>
<dbReference type="GO" id="GO:0045252">
    <property type="term" value="C:oxoglutarate dehydrogenase complex"/>
    <property type="evidence" value="ECO:0007669"/>
    <property type="project" value="TreeGrafter"/>
</dbReference>
<dbReference type="FunFam" id="1.10.287.1150:FF:000002">
    <property type="entry name" value="2-oxoglutarate dehydrogenase E1 component"/>
    <property type="match status" value="1"/>
</dbReference>
<evidence type="ECO:0000256" key="5">
    <source>
        <dbReference type="ARBA" id="ARBA00012280"/>
    </source>
</evidence>
<evidence type="ECO:0000256" key="12">
    <source>
        <dbReference type="ARBA" id="ARBA00023128"/>
    </source>
</evidence>
<dbReference type="SUPFAM" id="SSF52518">
    <property type="entry name" value="Thiamin diphosphate-binding fold (THDP-binding)"/>
    <property type="match status" value="2"/>
</dbReference>
<evidence type="ECO:0000256" key="14">
    <source>
        <dbReference type="ARBA" id="ARBA00040267"/>
    </source>
</evidence>
<dbReference type="GO" id="GO:0005759">
    <property type="term" value="C:mitochondrial matrix"/>
    <property type="evidence" value="ECO:0007669"/>
    <property type="project" value="UniProtKB-SubCell"/>
</dbReference>
<evidence type="ECO:0000256" key="10">
    <source>
        <dbReference type="ARBA" id="ARBA00023002"/>
    </source>
</evidence>